<feature type="chain" id="PRO_5013968450" evidence="1">
    <location>
        <begin position="20"/>
        <end position="105"/>
    </location>
</feature>
<dbReference type="AlphaFoldDB" id="A0A2G1QRZ7"/>
<evidence type="ECO:0000313" key="2">
    <source>
        <dbReference type="EMBL" id="PHP68275.1"/>
    </source>
</evidence>
<dbReference type="RefSeq" id="WP_099304977.1">
    <property type="nucleotide sequence ID" value="NZ_PDVP01000002.1"/>
</dbReference>
<feature type="signal peptide" evidence="1">
    <location>
        <begin position="1"/>
        <end position="19"/>
    </location>
</feature>
<organism evidence="2 3">
    <name type="scientific">Zhengella mangrovi</name>
    <dbReference type="NCBI Taxonomy" id="1982044"/>
    <lineage>
        <taxon>Bacteria</taxon>
        <taxon>Pseudomonadati</taxon>
        <taxon>Pseudomonadota</taxon>
        <taxon>Alphaproteobacteria</taxon>
        <taxon>Hyphomicrobiales</taxon>
        <taxon>Notoacmeibacteraceae</taxon>
        <taxon>Zhengella</taxon>
    </lineage>
</organism>
<keyword evidence="1" id="KW-0732">Signal</keyword>
<gene>
    <name evidence="2" type="ORF">CSC94_06390</name>
</gene>
<reference evidence="2 3" key="1">
    <citation type="submission" date="2017-10" db="EMBL/GenBank/DDBJ databases">
        <title>Sedimentibacterium mangrovi gen. nov., sp. nov., a novel member of family Phyllobacteriacea isolated from mangrove sediment.</title>
        <authorList>
            <person name="Liao H."/>
            <person name="Tian Y."/>
        </authorList>
    </citation>
    <scope>NUCLEOTIDE SEQUENCE [LARGE SCALE GENOMIC DNA]</scope>
    <source>
        <strain evidence="2 3">X9-2-2</strain>
    </source>
</reference>
<accession>A0A2G1QRZ7</accession>
<evidence type="ECO:0000256" key="1">
    <source>
        <dbReference type="SAM" id="SignalP"/>
    </source>
</evidence>
<dbReference type="Proteomes" id="UP000221168">
    <property type="component" value="Unassembled WGS sequence"/>
</dbReference>
<comment type="caution">
    <text evidence="2">The sequence shown here is derived from an EMBL/GenBank/DDBJ whole genome shotgun (WGS) entry which is preliminary data.</text>
</comment>
<dbReference type="OrthoDB" id="964913at2"/>
<sequence length="105" mass="11569">MKRLLLALALSSLPLTAHATSGPGCLYVVNVASWDTLNMRSRPSASSRIVDRLRPGAHGIIHLDDTCVPLSRPWGSRWCPVTHYDGDRVTSGWVKARFVRDSDCP</sequence>
<name>A0A2G1QRZ7_9HYPH</name>
<keyword evidence="3" id="KW-1185">Reference proteome</keyword>
<protein>
    <submittedName>
        <fullName evidence="2">Uncharacterized protein</fullName>
    </submittedName>
</protein>
<dbReference type="EMBL" id="PDVP01000002">
    <property type="protein sequence ID" value="PHP68275.1"/>
    <property type="molecule type" value="Genomic_DNA"/>
</dbReference>
<proteinExistence type="predicted"/>
<evidence type="ECO:0000313" key="3">
    <source>
        <dbReference type="Proteomes" id="UP000221168"/>
    </source>
</evidence>
<dbReference type="Gene3D" id="2.30.30.40">
    <property type="entry name" value="SH3 Domains"/>
    <property type="match status" value="1"/>
</dbReference>